<dbReference type="AlphaFoldDB" id="A0A0K2TTI8"/>
<name>A0A0K2TTI8_LEPSM</name>
<reference evidence="1" key="1">
    <citation type="submission" date="2014-05" db="EMBL/GenBank/DDBJ databases">
        <authorList>
            <person name="Chronopoulou M."/>
        </authorList>
    </citation>
    <scope>NUCLEOTIDE SEQUENCE</scope>
    <source>
        <tissue evidence="1">Whole organism</tissue>
    </source>
</reference>
<protein>
    <submittedName>
        <fullName evidence="1">Uncharacterized protein</fullName>
    </submittedName>
</protein>
<sequence>MRNFSRIIDLEDEFCWALKSDLQLLEQDSIVQWSCLIFFQQIVTFERGIRDNFSSAVFPV</sequence>
<dbReference type="EMBL" id="HACA01011360">
    <property type="protein sequence ID" value="CDW28721.1"/>
    <property type="molecule type" value="Transcribed_RNA"/>
</dbReference>
<organism evidence="1">
    <name type="scientific">Lepeophtheirus salmonis</name>
    <name type="common">Salmon louse</name>
    <name type="synonym">Caligus salmonis</name>
    <dbReference type="NCBI Taxonomy" id="72036"/>
    <lineage>
        <taxon>Eukaryota</taxon>
        <taxon>Metazoa</taxon>
        <taxon>Ecdysozoa</taxon>
        <taxon>Arthropoda</taxon>
        <taxon>Crustacea</taxon>
        <taxon>Multicrustacea</taxon>
        <taxon>Hexanauplia</taxon>
        <taxon>Copepoda</taxon>
        <taxon>Siphonostomatoida</taxon>
        <taxon>Caligidae</taxon>
        <taxon>Lepeophtheirus</taxon>
    </lineage>
</organism>
<accession>A0A0K2TTI8</accession>
<proteinExistence type="predicted"/>
<evidence type="ECO:0000313" key="1">
    <source>
        <dbReference type="EMBL" id="CDW28721.1"/>
    </source>
</evidence>